<keyword evidence="8 10" id="KW-0472">Membrane</keyword>
<keyword evidence="5 10" id="KW-0812">Transmembrane</keyword>
<feature type="transmembrane region" description="Helical" evidence="10">
    <location>
        <begin position="375"/>
        <end position="393"/>
    </location>
</feature>
<feature type="transmembrane region" description="Helical" evidence="10">
    <location>
        <begin position="126"/>
        <end position="149"/>
    </location>
</feature>
<feature type="transmembrane region" description="Helical" evidence="10">
    <location>
        <begin position="342"/>
        <end position="363"/>
    </location>
</feature>
<comment type="similarity">
    <text evidence="2">Belongs to the dicarboxylate/amino acid:cation symporter (DAACS) (TC 2.A.23) family.</text>
</comment>
<dbReference type="GO" id="GO:0015184">
    <property type="term" value="F:L-cystine transmembrane transporter activity"/>
    <property type="evidence" value="ECO:0007669"/>
    <property type="project" value="TreeGrafter"/>
</dbReference>
<evidence type="ECO:0000256" key="4">
    <source>
        <dbReference type="ARBA" id="ARBA00022448"/>
    </source>
</evidence>
<dbReference type="STRING" id="1379.HMPREF3186_00431"/>
<dbReference type="PANTHER" id="PTHR42865">
    <property type="entry name" value="PROTON/GLUTAMATE-ASPARTATE SYMPORTER"/>
    <property type="match status" value="1"/>
</dbReference>
<dbReference type="Gene3D" id="1.10.3860.10">
    <property type="entry name" value="Sodium:dicarboxylate symporter"/>
    <property type="match status" value="1"/>
</dbReference>
<comment type="caution">
    <text evidence="11">The sequence shown here is derived from an EMBL/GenBank/DDBJ whole genome shotgun (WGS) entry which is preliminary data.</text>
</comment>
<evidence type="ECO:0000256" key="5">
    <source>
        <dbReference type="ARBA" id="ARBA00022692"/>
    </source>
</evidence>
<dbReference type="Pfam" id="PF00375">
    <property type="entry name" value="SDF"/>
    <property type="match status" value="1"/>
</dbReference>
<gene>
    <name evidence="11" type="ORF">HMPREF3186_00431</name>
</gene>
<feature type="transmembrane region" description="Helical" evidence="10">
    <location>
        <begin position="266"/>
        <end position="292"/>
    </location>
</feature>
<feature type="transmembrane region" description="Helical" evidence="10">
    <location>
        <begin position="230"/>
        <end position="254"/>
    </location>
</feature>
<sequence>MENKFTFFEKFIMISTKETLLFLLVLFGLFYFMYYLAQKRVSSSKRTLLSTAIGLLLGIAIQAYSGFSDEPMKIKYVAEITTWYSLFGNGFIDLIKMLIVPLVLVSIINVIVNINANTDVKKLTRLTLIITLGMVAISSIVGFIVSTVFKLGSSSIVLGNGDSKIKEVKNVVTIIRELIPSNPIKAMVDFNVIGVVIFAMFIGLAARYIQNKDENKVKTFIDYIANLHAIVSRMTVLVIRLLPYAVIPLLANTIAQRGLKSIKDVLLFIALLYVAVVIQFIIQGLFLVLHGVSPVTYFKKASKPLVLAFTSRSSAGTLPLTINTLTKEMGVNQSTANFVASFSSTAGMQGCAGIYPTMLVVFLANANGIAIDATLFIMTVIVVTLGSVGIAGVPGTAITAASVSVNGVGFGALFNQINPILAVDPILDMGRTCLNVSGGMTNSIMVDKHLGLFSKDKFNEFNKVTE</sequence>
<dbReference type="Proteomes" id="UP000070355">
    <property type="component" value="Unassembled WGS sequence"/>
</dbReference>
<dbReference type="RefSeq" id="WP_060913712.1">
    <property type="nucleotide sequence ID" value="NZ_JAGZGJ010000007.1"/>
</dbReference>
<evidence type="ECO:0000256" key="2">
    <source>
        <dbReference type="ARBA" id="ARBA00006148"/>
    </source>
</evidence>
<keyword evidence="7 10" id="KW-1133">Transmembrane helix</keyword>
<feature type="transmembrane region" description="Helical" evidence="10">
    <location>
        <begin position="20"/>
        <end position="36"/>
    </location>
</feature>
<keyword evidence="4" id="KW-0813">Transport</keyword>
<evidence type="ECO:0000256" key="10">
    <source>
        <dbReference type="SAM" id="Phobius"/>
    </source>
</evidence>
<organism evidence="11 12">
    <name type="scientific">Gemella haemolysans</name>
    <dbReference type="NCBI Taxonomy" id="1379"/>
    <lineage>
        <taxon>Bacteria</taxon>
        <taxon>Bacillati</taxon>
        <taxon>Bacillota</taxon>
        <taxon>Bacilli</taxon>
        <taxon>Bacillales</taxon>
        <taxon>Gemellaceae</taxon>
        <taxon>Gemella</taxon>
    </lineage>
</organism>
<keyword evidence="6" id="KW-0029">Amino-acid transport</keyword>
<dbReference type="AlphaFoldDB" id="A0A134A3H4"/>
<evidence type="ECO:0000313" key="12">
    <source>
        <dbReference type="Proteomes" id="UP000070355"/>
    </source>
</evidence>
<name>A0A134A3H4_9BACL</name>
<dbReference type="PRINTS" id="PR00173">
    <property type="entry name" value="EDTRNSPORT"/>
</dbReference>
<accession>A0A134A3H4</accession>
<evidence type="ECO:0000313" key="11">
    <source>
        <dbReference type="EMBL" id="KXB62255.1"/>
    </source>
</evidence>
<dbReference type="PATRIC" id="fig|1379.3.peg.427"/>
<dbReference type="PANTHER" id="PTHR42865:SF5">
    <property type="entry name" value="L-CYSTINE TRANSPORTER TCYP"/>
    <property type="match status" value="1"/>
</dbReference>
<evidence type="ECO:0000256" key="7">
    <source>
        <dbReference type="ARBA" id="ARBA00022989"/>
    </source>
</evidence>
<dbReference type="InterPro" id="IPR001991">
    <property type="entry name" value="Na-dicarboxylate_symporter"/>
</dbReference>
<evidence type="ECO:0000256" key="6">
    <source>
        <dbReference type="ARBA" id="ARBA00022970"/>
    </source>
</evidence>
<evidence type="ECO:0000256" key="3">
    <source>
        <dbReference type="ARBA" id="ARBA00022031"/>
    </source>
</evidence>
<dbReference type="SUPFAM" id="SSF118215">
    <property type="entry name" value="Proton glutamate symport protein"/>
    <property type="match status" value="1"/>
</dbReference>
<dbReference type="InterPro" id="IPR036458">
    <property type="entry name" value="Na:dicarbo_symporter_sf"/>
</dbReference>
<dbReference type="OrthoDB" id="7778689at2"/>
<evidence type="ECO:0000256" key="8">
    <source>
        <dbReference type="ARBA" id="ARBA00023136"/>
    </source>
</evidence>
<evidence type="ECO:0000256" key="9">
    <source>
        <dbReference type="ARBA" id="ARBA00031293"/>
    </source>
</evidence>
<protein>
    <recommendedName>
        <fullName evidence="3">L-cystine uptake protein TcyP</fullName>
    </recommendedName>
    <alternativeName>
        <fullName evidence="9">Transporter of cystine TcyP</fullName>
    </alternativeName>
</protein>
<feature type="transmembrane region" description="Helical" evidence="10">
    <location>
        <begin position="190"/>
        <end position="209"/>
    </location>
</feature>
<reference evidence="12" key="1">
    <citation type="submission" date="2016-01" db="EMBL/GenBank/DDBJ databases">
        <authorList>
            <person name="Mitreva M."/>
            <person name="Pepin K.H."/>
            <person name="Mihindukulasuriya K.A."/>
            <person name="Fulton R."/>
            <person name="Fronick C."/>
            <person name="O'Laughlin M."/>
            <person name="Miner T."/>
            <person name="Herter B."/>
            <person name="Rosa B.A."/>
            <person name="Cordes M."/>
            <person name="Tomlinson C."/>
            <person name="Wollam A."/>
            <person name="Palsikar V.B."/>
            <person name="Mardis E.R."/>
            <person name="Wilson R.K."/>
        </authorList>
    </citation>
    <scope>NUCLEOTIDE SEQUENCE [LARGE SCALE GENOMIC DNA]</scope>
    <source>
        <strain evidence="12">DNF01167</strain>
    </source>
</reference>
<dbReference type="GO" id="GO:0005886">
    <property type="term" value="C:plasma membrane"/>
    <property type="evidence" value="ECO:0007669"/>
    <property type="project" value="TreeGrafter"/>
</dbReference>
<feature type="transmembrane region" description="Helical" evidence="10">
    <location>
        <begin position="94"/>
        <end position="114"/>
    </location>
</feature>
<dbReference type="EMBL" id="LSDC01000023">
    <property type="protein sequence ID" value="KXB62255.1"/>
    <property type="molecule type" value="Genomic_DNA"/>
</dbReference>
<evidence type="ECO:0000256" key="1">
    <source>
        <dbReference type="ARBA" id="ARBA00004141"/>
    </source>
</evidence>
<proteinExistence type="inferred from homology"/>
<feature type="transmembrane region" description="Helical" evidence="10">
    <location>
        <begin position="48"/>
        <end position="67"/>
    </location>
</feature>
<comment type="subcellular location">
    <subcellularLocation>
        <location evidence="1">Membrane</location>
        <topology evidence="1">Multi-pass membrane protein</topology>
    </subcellularLocation>
</comment>
<dbReference type="GO" id="GO:0015293">
    <property type="term" value="F:symporter activity"/>
    <property type="evidence" value="ECO:0007669"/>
    <property type="project" value="InterPro"/>
</dbReference>